<keyword evidence="1 5" id="KW-0378">Hydrolase</keyword>
<dbReference type="PANTHER" id="PTHR10272:SF0">
    <property type="entry name" value="PLATELET-ACTIVATING FACTOR ACETYLHYDROLASE"/>
    <property type="match status" value="1"/>
</dbReference>
<dbReference type="PANTHER" id="PTHR10272">
    <property type="entry name" value="PLATELET-ACTIVATING FACTOR ACETYLHYDROLASE"/>
    <property type="match status" value="1"/>
</dbReference>
<dbReference type="SUPFAM" id="SSF53474">
    <property type="entry name" value="alpha/beta-Hydrolases"/>
    <property type="match status" value="1"/>
</dbReference>
<evidence type="ECO:0000256" key="2">
    <source>
        <dbReference type="ARBA" id="ARBA00022963"/>
    </source>
</evidence>
<organism evidence="5 6">
    <name type="scientific">Kineosporia succinea</name>
    <dbReference type="NCBI Taxonomy" id="84632"/>
    <lineage>
        <taxon>Bacteria</taxon>
        <taxon>Bacillati</taxon>
        <taxon>Actinomycetota</taxon>
        <taxon>Actinomycetes</taxon>
        <taxon>Kineosporiales</taxon>
        <taxon>Kineosporiaceae</taxon>
        <taxon>Kineosporia</taxon>
    </lineage>
</organism>
<proteinExistence type="predicted"/>
<feature type="compositionally biased region" description="Basic and acidic residues" evidence="4">
    <location>
        <begin position="13"/>
        <end position="23"/>
    </location>
</feature>
<evidence type="ECO:0000256" key="1">
    <source>
        <dbReference type="ARBA" id="ARBA00022801"/>
    </source>
</evidence>
<dbReference type="GO" id="GO:0016787">
    <property type="term" value="F:hydrolase activity"/>
    <property type="evidence" value="ECO:0007669"/>
    <property type="project" value="UniProtKB-KW"/>
</dbReference>
<evidence type="ECO:0000256" key="3">
    <source>
        <dbReference type="ARBA" id="ARBA00023098"/>
    </source>
</evidence>
<feature type="region of interest" description="Disordered" evidence="4">
    <location>
        <begin position="1"/>
        <end position="23"/>
    </location>
</feature>
<keyword evidence="2" id="KW-0442">Lipid degradation</keyword>
<keyword evidence="6" id="KW-1185">Reference proteome</keyword>
<evidence type="ECO:0000313" key="5">
    <source>
        <dbReference type="EMBL" id="MDP9824412.1"/>
    </source>
</evidence>
<dbReference type="Gene3D" id="3.40.50.1820">
    <property type="entry name" value="alpha/beta hydrolase"/>
    <property type="match status" value="1"/>
</dbReference>
<comment type="caution">
    <text evidence="5">The sequence shown here is derived from an EMBL/GenBank/DDBJ whole genome shotgun (WGS) entry which is preliminary data.</text>
</comment>
<keyword evidence="3" id="KW-0443">Lipid metabolism</keyword>
<accession>A0ABT9NVF5</accession>
<dbReference type="InterPro" id="IPR029058">
    <property type="entry name" value="AB_hydrolase_fold"/>
</dbReference>
<sequence length="282" mass="30337">MEGDVLSRTRTHSAKDAAPAEHSRSRPLVVLSPGFTWGASSLTALAEDLASHGYVVAGIDHTYETFATTFPDGRGTTCDACRLQTDDFGGQAEHSRALDVAFVLDSLTGRHPVWRGSRLIDPDRIGMAGSPLGGASATETMLNDARVRAGANLDGLLFAPLPERGLHKPFLLMGQESIHSPGGTAEPSWDESWPRLTGWRRWLVVRASVHASFTDYDLLARQIGADLGSGLAGDRSVQITRTYVRAFFDQHLRGVPQPLLRGPSPAQPEVAFCAPSREPACA</sequence>
<evidence type="ECO:0000313" key="6">
    <source>
        <dbReference type="Proteomes" id="UP001235712"/>
    </source>
</evidence>
<dbReference type="Proteomes" id="UP001235712">
    <property type="component" value="Unassembled WGS sequence"/>
</dbReference>
<reference evidence="5 6" key="1">
    <citation type="submission" date="2023-07" db="EMBL/GenBank/DDBJ databases">
        <title>Sequencing the genomes of 1000 actinobacteria strains.</title>
        <authorList>
            <person name="Klenk H.-P."/>
        </authorList>
    </citation>
    <scope>NUCLEOTIDE SEQUENCE [LARGE SCALE GENOMIC DNA]</scope>
    <source>
        <strain evidence="5 6">DSM 44388</strain>
    </source>
</reference>
<protein>
    <submittedName>
        <fullName evidence="5">Dienelactone hydrolase</fullName>
    </submittedName>
</protein>
<gene>
    <name evidence="5" type="ORF">J2S57_000161</name>
</gene>
<name>A0ABT9NVF5_9ACTN</name>
<evidence type="ECO:0000256" key="4">
    <source>
        <dbReference type="SAM" id="MobiDB-lite"/>
    </source>
</evidence>
<dbReference type="EMBL" id="JAUSQZ010000001">
    <property type="protein sequence ID" value="MDP9824412.1"/>
    <property type="molecule type" value="Genomic_DNA"/>
</dbReference>